<dbReference type="PRINTS" id="PR00032">
    <property type="entry name" value="HTHARAC"/>
</dbReference>
<dbReference type="Gene3D" id="2.60.120.280">
    <property type="entry name" value="Regulatory protein AraC"/>
    <property type="match status" value="1"/>
</dbReference>
<evidence type="ECO:0000256" key="1">
    <source>
        <dbReference type="ARBA" id="ARBA00023015"/>
    </source>
</evidence>
<dbReference type="PROSITE" id="PS00041">
    <property type="entry name" value="HTH_ARAC_FAMILY_1"/>
    <property type="match status" value="1"/>
</dbReference>
<dbReference type="GO" id="GO:0003700">
    <property type="term" value="F:DNA-binding transcription factor activity"/>
    <property type="evidence" value="ECO:0007669"/>
    <property type="project" value="InterPro"/>
</dbReference>
<dbReference type="PROSITE" id="PS01124">
    <property type="entry name" value="HTH_ARAC_FAMILY_2"/>
    <property type="match status" value="1"/>
</dbReference>
<protein>
    <submittedName>
        <fullName evidence="5">AraC family transcriptional regulator</fullName>
    </submittedName>
</protein>
<keyword evidence="3" id="KW-0804">Transcription</keyword>
<evidence type="ECO:0000256" key="3">
    <source>
        <dbReference type="ARBA" id="ARBA00023163"/>
    </source>
</evidence>
<dbReference type="Gene3D" id="1.10.10.60">
    <property type="entry name" value="Homeodomain-like"/>
    <property type="match status" value="2"/>
</dbReference>
<dbReference type="InterPro" id="IPR009057">
    <property type="entry name" value="Homeodomain-like_sf"/>
</dbReference>
<keyword evidence="6" id="KW-1185">Reference proteome</keyword>
<name>A0A8J4M2R6_9BACL</name>
<dbReference type="InterPro" id="IPR018062">
    <property type="entry name" value="HTH_AraC-typ_CS"/>
</dbReference>
<dbReference type="EMBL" id="BOVK01000018">
    <property type="protein sequence ID" value="GIQ68811.1"/>
    <property type="molecule type" value="Genomic_DNA"/>
</dbReference>
<keyword evidence="2" id="KW-0238">DNA-binding</keyword>
<dbReference type="Pfam" id="PF12833">
    <property type="entry name" value="HTH_18"/>
    <property type="match status" value="1"/>
</dbReference>
<accession>A0A8J4M2R6</accession>
<dbReference type="InterPro" id="IPR020449">
    <property type="entry name" value="Tscrpt_reg_AraC-type_HTH"/>
</dbReference>
<dbReference type="PANTHER" id="PTHR43280:SF28">
    <property type="entry name" value="HTH-TYPE TRANSCRIPTIONAL ACTIVATOR RHAS"/>
    <property type="match status" value="1"/>
</dbReference>
<dbReference type="Pfam" id="PF02311">
    <property type="entry name" value="AraC_binding"/>
    <property type="match status" value="1"/>
</dbReference>
<feature type="domain" description="HTH araC/xylS-type" evidence="4">
    <location>
        <begin position="172"/>
        <end position="270"/>
    </location>
</feature>
<dbReference type="InterPro" id="IPR037923">
    <property type="entry name" value="HTH-like"/>
</dbReference>
<dbReference type="SMART" id="SM00342">
    <property type="entry name" value="HTH_ARAC"/>
    <property type="match status" value="1"/>
</dbReference>
<dbReference type="SUPFAM" id="SSF51215">
    <property type="entry name" value="Regulatory protein AraC"/>
    <property type="match status" value="1"/>
</dbReference>
<evidence type="ECO:0000313" key="6">
    <source>
        <dbReference type="Proteomes" id="UP000677918"/>
    </source>
</evidence>
<evidence type="ECO:0000313" key="5">
    <source>
        <dbReference type="EMBL" id="GIQ68811.1"/>
    </source>
</evidence>
<dbReference type="GO" id="GO:0043565">
    <property type="term" value="F:sequence-specific DNA binding"/>
    <property type="evidence" value="ECO:0007669"/>
    <property type="project" value="InterPro"/>
</dbReference>
<dbReference type="Proteomes" id="UP000677918">
    <property type="component" value="Unassembled WGS sequence"/>
</dbReference>
<dbReference type="InterPro" id="IPR003313">
    <property type="entry name" value="AraC-bd"/>
</dbReference>
<comment type="caution">
    <text evidence="5">The sequence shown here is derived from an EMBL/GenBank/DDBJ whole genome shotgun (WGS) entry which is preliminary data.</text>
</comment>
<dbReference type="SUPFAM" id="SSF46689">
    <property type="entry name" value="Homeodomain-like"/>
    <property type="match status" value="2"/>
</dbReference>
<organism evidence="5 6">
    <name type="scientific">Xylanibacillus composti</name>
    <dbReference type="NCBI Taxonomy" id="1572762"/>
    <lineage>
        <taxon>Bacteria</taxon>
        <taxon>Bacillati</taxon>
        <taxon>Bacillota</taxon>
        <taxon>Bacilli</taxon>
        <taxon>Bacillales</taxon>
        <taxon>Paenibacillaceae</taxon>
        <taxon>Xylanibacillus</taxon>
    </lineage>
</organism>
<dbReference type="InterPro" id="IPR018060">
    <property type="entry name" value="HTH_AraC"/>
</dbReference>
<gene>
    <name evidence="5" type="ORF">XYCOK13_16350</name>
</gene>
<keyword evidence="1" id="KW-0805">Transcription regulation</keyword>
<evidence type="ECO:0000259" key="4">
    <source>
        <dbReference type="PROSITE" id="PS01124"/>
    </source>
</evidence>
<dbReference type="RefSeq" id="WP_213411529.1">
    <property type="nucleotide sequence ID" value="NZ_BOVK01000018.1"/>
</dbReference>
<proteinExistence type="predicted"/>
<sequence length="273" mass="31349">MIQYVPKRLQYTDLYVQQYGIEPCAPGHHYGPAVRDHYLIHYILAGRGTYRVGSNTYALQAGEGFLITPDIVTYYEADRCQPWHYCWVGFHGHQAGSILAEAGLSAEQPIFRYDRDEQLRKQFMRMTETGQLDYADELQLLGTLYNLLSLLVQANPEKPARRRVGKKEAYAKKVLDFIEANYSEKITVAQAARFVGLDRSYLCSLFRECFHSSIQEYLIQFRMKKAAELLANPELTIGDVARSVGYQDPLLFSKTFKKHTGQSPKHYREQGEG</sequence>
<reference evidence="5" key="1">
    <citation type="submission" date="2021-04" db="EMBL/GenBank/DDBJ databases">
        <title>Draft genome sequence of Xylanibacillus composti strain K13.</title>
        <authorList>
            <person name="Uke A."/>
            <person name="Chhe C."/>
            <person name="Baramee S."/>
            <person name="Kosugi A."/>
        </authorList>
    </citation>
    <scope>NUCLEOTIDE SEQUENCE</scope>
    <source>
        <strain evidence="5">K13</strain>
    </source>
</reference>
<dbReference type="AlphaFoldDB" id="A0A8J4M2R6"/>
<dbReference type="PANTHER" id="PTHR43280">
    <property type="entry name" value="ARAC-FAMILY TRANSCRIPTIONAL REGULATOR"/>
    <property type="match status" value="1"/>
</dbReference>
<evidence type="ECO:0000256" key="2">
    <source>
        <dbReference type="ARBA" id="ARBA00023125"/>
    </source>
</evidence>
<dbReference type="CDD" id="cd06986">
    <property type="entry name" value="cupin_MmsR-like_N"/>
    <property type="match status" value="1"/>
</dbReference>